<sequence length="66" mass="7258">MEDIDPNNVGTSVYGGMLAKASGIGKVRIITQVNDKEVELFVHDVLYVENADHGIFLHANGDRARF</sequence>
<comment type="caution">
    <text evidence="1">The sequence shown here is derived from an EMBL/GenBank/DDBJ whole genome shotgun (WGS) entry which is preliminary data.</text>
</comment>
<gene>
    <name evidence="1" type="ORF">CCR75_005211</name>
</gene>
<proteinExistence type="predicted"/>
<keyword evidence="2" id="KW-1185">Reference proteome</keyword>
<evidence type="ECO:0000313" key="1">
    <source>
        <dbReference type="EMBL" id="TDH66080.1"/>
    </source>
</evidence>
<dbReference type="GeneID" id="94348964"/>
<dbReference type="Proteomes" id="UP000294530">
    <property type="component" value="Unassembled WGS sequence"/>
</dbReference>
<accession>A0A976FG41</accession>
<evidence type="ECO:0000313" key="2">
    <source>
        <dbReference type="Proteomes" id="UP000294530"/>
    </source>
</evidence>
<dbReference type="EMBL" id="SHOA02000018">
    <property type="protein sequence ID" value="TDH66080.1"/>
    <property type="molecule type" value="Genomic_DNA"/>
</dbReference>
<dbReference type="AlphaFoldDB" id="A0A976FG41"/>
<dbReference type="RefSeq" id="XP_067815579.1">
    <property type="nucleotide sequence ID" value="XM_067963293.1"/>
</dbReference>
<dbReference type="KEGG" id="blac:94348964"/>
<protein>
    <submittedName>
        <fullName evidence="1">Uncharacterized protein</fullName>
    </submittedName>
</protein>
<name>A0A976FG41_BRELC</name>
<dbReference type="OrthoDB" id="127529at2759"/>
<organism evidence="1 2">
    <name type="scientific">Bremia lactucae</name>
    <name type="common">Lettuce downy mildew</name>
    <dbReference type="NCBI Taxonomy" id="4779"/>
    <lineage>
        <taxon>Eukaryota</taxon>
        <taxon>Sar</taxon>
        <taxon>Stramenopiles</taxon>
        <taxon>Oomycota</taxon>
        <taxon>Peronosporomycetes</taxon>
        <taxon>Peronosporales</taxon>
        <taxon>Peronosporaceae</taxon>
        <taxon>Bremia</taxon>
    </lineage>
</organism>
<reference evidence="1 2" key="1">
    <citation type="journal article" date="2021" name="Genome Biol.">
        <title>AFLAP: assembly-free linkage analysis pipeline using k-mers from genome sequencing data.</title>
        <authorList>
            <person name="Fletcher K."/>
            <person name="Zhang L."/>
            <person name="Gil J."/>
            <person name="Han R."/>
            <person name="Cavanaugh K."/>
            <person name="Michelmore R."/>
        </authorList>
    </citation>
    <scope>NUCLEOTIDE SEQUENCE [LARGE SCALE GENOMIC DNA]</scope>
    <source>
        <strain evidence="1 2">SF5</strain>
    </source>
</reference>